<reference evidence="2" key="1">
    <citation type="submission" date="2017-09" db="EMBL/GenBank/DDBJ databases">
        <title>Depth-based differentiation of microbial function through sediment-hosted aquifers and enrichment of novel symbionts in the deep terrestrial subsurface.</title>
        <authorList>
            <person name="Probst A.J."/>
            <person name="Ladd B."/>
            <person name="Jarett J.K."/>
            <person name="Geller-Mcgrath D.E."/>
            <person name="Sieber C.M.K."/>
            <person name="Emerson J.B."/>
            <person name="Anantharaman K."/>
            <person name="Thomas B.C."/>
            <person name="Malmstrom R."/>
            <person name="Stieglmeier M."/>
            <person name="Klingl A."/>
            <person name="Woyke T."/>
            <person name="Ryan C.M."/>
            <person name="Banfield J.F."/>
        </authorList>
    </citation>
    <scope>NUCLEOTIDE SEQUENCE [LARGE SCALE GENOMIC DNA]</scope>
</reference>
<dbReference type="Proteomes" id="UP000229966">
    <property type="component" value="Unassembled WGS sequence"/>
</dbReference>
<protein>
    <submittedName>
        <fullName evidence="1">Uncharacterized protein</fullName>
    </submittedName>
</protein>
<comment type="caution">
    <text evidence="1">The sequence shown here is derived from an EMBL/GenBank/DDBJ whole genome shotgun (WGS) entry which is preliminary data.</text>
</comment>
<sequence>MLGLWSISTTTLELILCEIPEKRKIAARFARGISAPAVRRLTAVKARKISFNSLEGARKNLFQ</sequence>
<name>A0A2M7CHV3_9BACT</name>
<organism evidence="1 2">
    <name type="scientific">Candidatus Berkelbacteria bacterium CG03_land_8_20_14_0_80_40_36</name>
    <dbReference type="NCBI Taxonomy" id="1974509"/>
    <lineage>
        <taxon>Bacteria</taxon>
        <taxon>Candidatus Berkelbacteria</taxon>
    </lineage>
</organism>
<proteinExistence type="predicted"/>
<evidence type="ECO:0000313" key="2">
    <source>
        <dbReference type="Proteomes" id="UP000229966"/>
    </source>
</evidence>
<accession>A0A2M7CHV3</accession>
<dbReference type="EMBL" id="PEUM01000085">
    <property type="protein sequence ID" value="PIV25188.1"/>
    <property type="molecule type" value="Genomic_DNA"/>
</dbReference>
<evidence type="ECO:0000313" key="1">
    <source>
        <dbReference type="EMBL" id="PIV25188.1"/>
    </source>
</evidence>
<gene>
    <name evidence="1" type="ORF">COS38_02995</name>
</gene>
<dbReference type="AlphaFoldDB" id="A0A2M7CHV3"/>